<proteinExistence type="predicted"/>
<dbReference type="AlphaFoldDB" id="A0AAW7Y6X7"/>
<dbReference type="Proteomes" id="UP001170624">
    <property type="component" value="Unassembled WGS sequence"/>
</dbReference>
<keyword evidence="1" id="KW-1133">Transmembrane helix</keyword>
<feature type="transmembrane region" description="Helical" evidence="1">
    <location>
        <begin position="6"/>
        <end position="39"/>
    </location>
</feature>
<dbReference type="EMBL" id="JAUOPU010000007">
    <property type="protein sequence ID" value="MDO6542747.1"/>
    <property type="molecule type" value="Genomic_DNA"/>
</dbReference>
<keyword evidence="1" id="KW-0812">Transmembrane</keyword>
<organism evidence="2 3">
    <name type="scientific">Photobacterium sanguinicancri</name>
    <dbReference type="NCBI Taxonomy" id="875932"/>
    <lineage>
        <taxon>Bacteria</taxon>
        <taxon>Pseudomonadati</taxon>
        <taxon>Pseudomonadota</taxon>
        <taxon>Gammaproteobacteria</taxon>
        <taxon>Vibrionales</taxon>
        <taxon>Vibrionaceae</taxon>
        <taxon>Photobacterium</taxon>
    </lineage>
</organism>
<gene>
    <name evidence="2" type="ORF">Q4568_09390</name>
</gene>
<evidence type="ECO:0000256" key="1">
    <source>
        <dbReference type="SAM" id="Phobius"/>
    </source>
</evidence>
<dbReference type="RefSeq" id="WP_062689232.1">
    <property type="nucleotide sequence ID" value="NZ_AP024851.1"/>
</dbReference>
<comment type="caution">
    <text evidence="2">The sequence shown here is derived from an EMBL/GenBank/DDBJ whole genome shotgun (WGS) entry which is preliminary data.</text>
</comment>
<accession>A0AAW7Y6X7</accession>
<keyword evidence="1" id="KW-0472">Membrane</keyword>
<evidence type="ECO:0000313" key="2">
    <source>
        <dbReference type="EMBL" id="MDO6542747.1"/>
    </source>
</evidence>
<sequence>MYKWIGIVVVLVGVSLLTSGIISALLDLSAFLVLVYVVFNNSKNRQIKNGKTQTSRFAFSIKNQDEDKFNITP</sequence>
<protein>
    <submittedName>
        <fullName evidence="2">Uncharacterized protein</fullName>
    </submittedName>
</protein>
<name>A0AAW7Y6X7_9GAMM</name>
<reference evidence="2" key="1">
    <citation type="submission" date="2023-07" db="EMBL/GenBank/DDBJ databases">
        <title>Genome content predicts the carbon catabolic preferences of heterotrophic bacteria.</title>
        <authorList>
            <person name="Gralka M."/>
        </authorList>
    </citation>
    <scope>NUCLEOTIDE SEQUENCE</scope>
    <source>
        <strain evidence="2">G2M05</strain>
    </source>
</reference>
<evidence type="ECO:0000313" key="3">
    <source>
        <dbReference type="Proteomes" id="UP001170624"/>
    </source>
</evidence>